<feature type="domain" description="ABC transporter" evidence="4">
    <location>
        <begin position="10"/>
        <end position="263"/>
    </location>
</feature>
<keyword evidence="6" id="KW-1185">Reference proteome</keyword>
<proteinExistence type="predicted"/>
<dbReference type="PROSITE" id="PS50893">
    <property type="entry name" value="ABC_TRANSPORTER_2"/>
    <property type="match status" value="1"/>
</dbReference>
<dbReference type="SMART" id="SM00382">
    <property type="entry name" value="AAA"/>
    <property type="match status" value="1"/>
</dbReference>
<dbReference type="Gene3D" id="3.40.50.300">
    <property type="entry name" value="P-loop containing nucleotide triphosphate hydrolases"/>
    <property type="match status" value="1"/>
</dbReference>
<dbReference type="PANTHER" id="PTHR42711">
    <property type="entry name" value="ABC TRANSPORTER ATP-BINDING PROTEIN"/>
    <property type="match status" value="1"/>
</dbReference>
<accession>A0A7C9LRH4</accession>
<dbReference type="AlphaFoldDB" id="A0A7C9LRH4"/>
<dbReference type="InterPro" id="IPR003439">
    <property type="entry name" value="ABC_transporter-like_ATP-bd"/>
</dbReference>
<dbReference type="PANTHER" id="PTHR42711:SF4">
    <property type="entry name" value="ABC TRANSPORTER RELATED"/>
    <property type="match status" value="1"/>
</dbReference>
<organism evidence="5 6">
    <name type="scientific">Deinococcus arboris</name>
    <dbReference type="NCBI Taxonomy" id="2682977"/>
    <lineage>
        <taxon>Bacteria</taxon>
        <taxon>Thermotogati</taxon>
        <taxon>Deinococcota</taxon>
        <taxon>Deinococci</taxon>
        <taxon>Deinococcales</taxon>
        <taxon>Deinococcaceae</taxon>
        <taxon>Deinococcus</taxon>
    </lineage>
</organism>
<keyword evidence="1" id="KW-0813">Transport</keyword>
<dbReference type="SUPFAM" id="SSF52540">
    <property type="entry name" value="P-loop containing nucleoside triphosphate hydrolases"/>
    <property type="match status" value="1"/>
</dbReference>
<dbReference type="CDD" id="cd03267">
    <property type="entry name" value="ABC_NatA_like"/>
    <property type="match status" value="1"/>
</dbReference>
<dbReference type="InterPro" id="IPR050763">
    <property type="entry name" value="ABC_transporter_ATP-binding"/>
</dbReference>
<comment type="caution">
    <text evidence="5">The sequence shown here is derived from an EMBL/GenBank/DDBJ whole genome shotgun (WGS) entry which is preliminary data.</text>
</comment>
<keyword evidence="3 5" id="KW-0067">ATP-binding</keyword>
<evidence type="ECO:0000313" key="5">
    <source>
        <dbReference type="EMBL" id="MVN89436.1"/>
    </source>
</evidence>
<evidence type="ECO:0000256" key="2">
    <source>
        <dbReference type="ARBA" id="ARBA00022741"/>
    </source>
</evidence>
<dbReference type="Pfam" id="PF00005">
    <property type="entry name" value="ABC_tran"/>
    <property type="match status" value="1"/>
</dbReference>
<dbReference type="InterPro" id="IPR027417">
    <property type="entry name" value="P-loop_NTPase"/>
</dbReference>
<name>A0A7C9LRH4_9DEIO</name>
<dbReference type="InterPro" id="IPR003593">
    <property type="entry name" value="AAA+_ATPase"/>
</dbReference>
<protein>
    <submittedName>
        <fullName evidence="5">ATP-binding cassette domain-containing protein</fullName>
    </submittedName>
</protein>
<evidence type="ECO:0000313" key="6">
    <source>
        <dbReference type="Proteomes" id="UP000483286"/>
    </source>
</evidence>
<dbReference type="GO" id="GO:0016887">
    <property type="term" value="F:ATP hydrolysis activity"/>
    <property type="evidence" value="ECO:0007669"/>
    <property type="project" value="InterPro"/>
</dbReference>
<keyword evidence="2" id="KW-0547">Nucleotide-binding</keyword>
<dbReference type="Proteomes" id="UP000483286">
    <property type="component" value="Unassembled WGS sequence"/>
</dbReference>
<evidence type="ECO:0000256" key="1">
    <source>
        <dbReference type="ARBA" id="ARBA00022448"/>
    </source>
</evidence>
<dbReference type="GO" id="GO:0005524">
    <property type="term" value="F:ATP binding"/>
    <property type="evidence" value="ECO:0007669"/>
    <property type="project" value="UniProtKB-KW"/>
</dbReference>
<dbReference type="RefSeq" id="WP_157461692.1">
    <property type="nucleotide sequence ID" value="NZ_WQLB01000063.1"/>
</dbReference>
<dbReference type="EMBL" id="WQLB01000063">
    <property type="protein sequence ID" value="MVN89436.1"/>
    <property type="molecule type" value="Genomic_DNA"/>
</dbReference>
<sequence>MTSQPSSAAVQVQGLSKSYAVHDKEPGFVGSVKAFVNRKTRQVEAVRGVSFELAPGEIVGFLGPNGAGKTTTLKILSGLLHPSGGSARVAGFEPRRRERAFLKTITLVMGQKQQLMWDLPALDSFLINQAVYEIPDQQYRATMAEFTEVLGLEGILKKQVRKLSLGERMKCELAAALLHRPKVLFLDEPTIGLDVNMQEAVRAFVREYNERHGATVMLTSHYMADVTALAQRVLVIDAGQLVFDGDLHALTERGSGGKTIRLQLRRPATSDELAAFGQVVSSDGLSAELTVPRGEVSERAARLLSGLDVADLTVEDPPIETVMAELFGARSAPASAHPAPEAAL</sequence>
<reference evidence="5 6" key="1">
    <citation type="submission" date="2019-12" db="EMBL/GenBank/DDBJ databases">
        <title>Deinococcus sp. HMF7620 Genome sequencing and assembly.</title>
        <authorList>
            <person name="Kang H."/>
            <person name="Kim H."/>
            <person name="Joh K."/>
        </authorList>
    </citation>
    <scope>NUCLEOTIDE SEQUENCE [LARGE SCALE GENOMIC DNA]</scope>
    <source>
        <strain evidence="5 6">HMF7620</strain>
    </source>
</reference>
<evidence type="ECO:0000259" key="4">
    <source>
        <dbReference type="PROSITE" id="PS50893"/>
    </source>
</evidence>
<gene>
    <name evidence="5" type="ORF">GO986_22130</name>
</gene>
<evidence type="ECO:0000256" key="3">
    <source>
        <dbReference type="ARBA" id="ARBA00022840"/>
    </source>
</evidence>